<keyword evidence="16" id="KW-0539">Nucleus</keyword>
<name>A0AB34IT53_PRYPA</name>
<dbReference type="PROSITE" id="PS51193">
    <property type="entry name" value="HELICASE_ATP_BIND_2"/>
    <property type="match status" value="1"/>
</dbReference>
<dbReference type="PANTHER" id="PTHR11472:SF1">
    <property type="entry name" value="GENERAL TRANSCRIPTION AND DNA REPAIR FACTOR IIH HELICASE SUBUNIT XPD"/>
    <property type="match status" value="1"/>
</dbReference>
<reference evidence="20 21" key="1">
    <citation type="journal article" date="2024" name="Science">
        <title>Giant polyketide synthase enzymes in the biosynthesis of giant marine polyether toxins.</title>
        <authorList>
            <person name="Fallon T.R."/>
            <person name="Shende V.V."/>
            <person name="Wierzbicki I.H."/>
            <person name="Pendleton A.L."/>
            <person name="Watervoot N.F."/>
            <person name="Auber R.P."/>
            <person name="Gonzalez D.J."/>
            <person name="Wisecaver J.H."/>
            <person name="Moore B.S."/>
        </authorList>
    </citation>
    <scope>NUCLEOTIDE SEQUENCE [LARGE SCALE GENOMIC DNA]</scope>
    <source>
        <strain evidence="20 21">12B1</strain>
    </source>
</reference>
<dbReference type="PANTHER" id="PTHR11472">
    <property type="entry name" value="DNA REPAIR DEAD HELICASE RAD3/XP-D SUBFAMILY MEMBER"/>
    <property type="match status" value="1"/>
</dbReference>
<keyword evidence="8" id="KW-0378">Hydrolase</keyword>
<keyword evidence="21" id="KW-1185">Reference proteome</keyword>
<keyword evidence="5" id="KW-0479">Metal-binding</keyword>
<keyword evidence="10" id="KW-0067">ATP-binding</keyword>
<gene>
    <name evidence="20" type="ORF">AB1Y20_008443</name>
</gene>
<dbReference type="Pfam" id="PF06777">
    <property type="entry name" value="HBB"/>
    <property type="match status" value="1"/>
</dbReference>
<keyword evidence="12" id="KW-0411">Iron-sulfur</keyword>
<sequence length="815" mass="91670">MRFKVEELDVQFPYPRIYPEQYAYMLELKRSLDAKGHAMLEMPTGTGKTITLLSLITSYQRAHPEIGKLIYCTRTIPEMEKVLEELKSLEAYRDECFGRDRPNKPLALGLSSRRNLCVHPEVSQGTERDKVDQECRALTASWVRERAGVRTRESRTRDAAAAAEGAPMADIETLGDGGGGGGGNRGVPLCSFFEKLEREGTDAMLPVGVYTLEQIKELGRAKGWCPYFLARHVIAFANVVVYNYQYLLDPKISQLISKSMQRECVVVFDEAHNIDNICIEVMSMNFRVPTLEACSRNISRISSEITKLKASDASRLRDEYQRLVSGLASGGTLSPTDDVAANPVLPDEILHQAVPGNLRRADSFVSFMRRLVEHLKKRMQIGSVLQESPTAFLLRLAQEEELEAKPLKFVSDRLRSLLRTLEVTDMHEFSPLMLIADFASLVATFQKGFAIIIEPFDERTPTLHDPLFQFCCNDASIAIKPVFERFQSVVITSGTLSPIEMYPKILGFEPCAVHSFSMSYDKNIICPLVVTRGSDQSALSSKFDVRSEPATIRNYGKMLLDMAATVPDGMVVFFTSYSYMQEIVREWDGMGILKEILAHKLIFIETTDVLETTLALENFKRACDCGRGAVFLSVARGKVAEGVDFDRHYGRAVLLLGIPFQYTLSRVLRSRLEYLRDTCSINEADFLTFDAIRQAGQCAGRVIRGKSDYGLVVFADKRYNKADKREKLPQWIRQFMSERLLNLSVEGALHEARQFLREMAQPSETSQVSLSLQELERQSCYVAHASQAGITQHPMQVVEKDTLECADPAQAMDTT</sequence>
<dbReference type="InterPro" id="IPR045028">
    <property type="entry name" value="DinG/Rad3-like"/>
</dbReference>
<dbReference type="GO" id="GO:0006289">
    <property type="term" value="P:nucleotide-excision repair"/>
    <property type="evidence" value="ECO:0007669"/>
    <property type="project" value="InterPro"/>
</dbReference>
<evidence type="ECO:0000313" key="20">
    <source>
        <dbReference type="EMBL" id="KAL1504663.1"/>
    </source>
</evidence>
<dbReference type="NCBIfam" id="TIGR00604">
    <property type="entry name" value="rad3"/>
    <property type="match status" value="1"/>
</dbReference>
<evidence type="ECO:0000256" key="8">
    <source>
        <dbReference type="ARBA" id="ARBA00022801"/>
    </source>
</evidence>
<keyword evidence="11" id="KW-0408">Iron</keyword>
<dbReference type="InterPro" id="IPR010614">
    <property type="entry name" value="RAD3-like_helicase_DEAD"/>
</dbReference>
<evidence type="ECO:0000256" key="15">
    <source>
        <dbReference type="ARBA" id="ARBA00023235"/>
    </source>
</evidence>
<dbReference type="InterPro" id="IPR006554">
    <property type="entry name" value="Helicase-like_DEXD_c2"/>
</dbReference>
<comment type="catalytic activity">
    <reaction evidence="18">
        <text>ATP + H2O = ADP + phosphate + H(+)</text>
        <dbReference type="Rhea" id="RHEA:13065"/>
        <dbReference type="ChEBI" id="CHEBI:15377"/>
        <dbReference type="ChEBI" id="CHEBI:15378"/>
        <dbReference type="ChEBI" id="CHEBI:30616"/>
        <dbReference type="ChEBI" id="CHEBI:43474"/>
        <dbReference type="ChEBI" id="CHEBI:456216"/>
        <dbReference type="EC" id="5.6.2.3"/>
    </reaction>
</comment>
<evidence type="ECO:0000256" key="11">
    <source>
        <dbReference type="ARBA" id="ARBA00023004"/>
    </source>
</evidence>
<keyword evidence="7" id="KW-0227">DNA damage</keyword>
<dbReference type="InterPro" id="IPR027417">
    <property type="entry name" value="P-loop_NTPase"/>
</dbReference>
<dbReference type="GO" id="GO:0003684">
    <property type="term" value="F:damaged DNA binding"/>
    <property type="evidence" value="ECO:0007669"/>
    <property type="project" value="TreeGrafter"/>
</dbReference>
<dbReference type="FunFam" id="3.40.50.300:FF:000128">
    <property type="entry name" value="Putative DNA repair helicase RAD3"/>
    <property type="match status" value="1"/>
</dbReference>
<evidence type="ECO:0000256" key="10">
    <source>
        <dbReference type="ARBA" id="ARBA00022840"/>
    </source>
</evidence>
<evidence type="ECO:0000256" key="16">
    <source>
        <dbReference type="ARBA" id="ARBA00023242"/>
    </source>
</evidence>
<dbReference type="GO" id="GO:0046872">
    <property type="term" value="F:metal ion binding"/>
    <property type="evidence" value="ECO:0007669"/>
    <property type="project" value="UniProtKB-KW"/>
</dbReference>
<keyword evidence="13" id="KW-0238">DNA-binding</keyword>
<evidence type="ECO:0000313" key="21">
    <source>
        <dbReference type="Proteomes" id="UP001515480"/>
    </source>
</evidence>
<dbReference type="GO" id="GO:0043139">
    <property type="term" value="F:5'-3' DNA helicase activity"/>
    <property type="evidence" value="ECO:0007669"/>
    <property type="project" value="UniProtKB-EC"/>
</dbReference>
<proteinExistence type="inferred from homology"/>
<comment type="subcellular location">
    <subcellularLocation>
        <location evidence="2">Nucleus</location>
    </subcellularLocation>
</comment>
<dbReference type="SUPFAM" id="SSF52540">
    <property type="entry name" value="P-loop containing nucleoside triphosphate hydrolases"/>
    <property type="match status" value="2"/>
</dbReference>
<dbReference type="SMART" id="SM00488">
    <property type="entry name" value="DEXDc2"/>
    <property type="match status" value="1"/>
</dbReference>
<dbReference type="GO" id="GO:0051539">
    <property type="term" value="F:4 iron, 4 sulfur cluster binding"/>
    <property type="evidence" value="ECO:0007669"/>
    <property type="project" value="UniProtKB-KW"/>
</dbReference>
<evidence type="ECO:0000256" key="18">
    <source>
        <dbReference type="ARBA" id="ARBA00048954"/>
    </source>
</evidence>
<evidence type="ECO:0000256" key="1">
    <source>
        <dbReference type="ARBA" id="ARBA00001966"/>
    </source>
</evidence>
<keyword evidence="15" id="KW-0413">Isomerase</keyword>
<dbReference type="Pfam" id="PF06733">
    <property type="entry name" value="DEAD_2"/>
    <property type="match status" value="1"/>
</dbReference>
<dbReference type="GO" id="GO:0005524">
    <property type="term" value="F:ATP binding"/>
    <property type="evidence" value="ECO:0007669"/>
    <property type="project" value="UniProtKB-KW"/>
</dbReference>
<evidence type="ECO:0000256" key="2">
    <source>
        <dbReference type="ARBA" id="ARBA00004123"/>
    </source>
</evidence>
<accession>A0AB34IT53</accession>
<dbReference type="InterPro" id="IPR001945">
    <property type="entry name" value="RAD3/XPD"/>
</dbReference>
<evidence type="ECO:0000259" key="19">
    <source>
        <dbReference type="PROSITE" id="PS51193"/>
    </source>
</evidence>
<evidence type="ECO:0000256" key="5">
    <source>
        <dbReference type="ARBA" id="ARBA00022723"/>
    </source>
</evidence>
<dbReference type="FunFam" id="3.40.50.300:FF:000135">
    <property type="entry name" value="DNA repair helicase RAD3, putative"/>
    <property type="match status" value="1"/>
</dbReference>
<dbReference type="InterPro" id="IPR010643">
    <property type="entry name" value="HBB"/>
</dbReference>
<feature type="domain" description="Helicase ATP-binding" evidence="19">
    <location>
        <begin position="7"/>
        <end position="320"/>
    </location>
</feature>
<comment type="similarity">
    <text evidence="3">Belongs to the helicase family. RAD3/XPD subfamily.</text>
</comment>
<dbReference type="Gene3D" id="3.40.50.300">
    <property type="entry name" value="P-loop containing nucleotide triphosphate hydrolases"/>
    <property type="match status" value="2"/>
</dbReference>
<evidence type="ECO:0000256" key="14">
    <source>
        <dbReference type="ARBA" id="ARBA00023204"/>
    </source>
</evidence>
<dbReference type="PRINTS" id="PR00852">
    <property type="entry name" value="XRODRMPGMNTD"/>
</dbReference>
<keyword evidence="14" id="KW-0234">DNA repair</keyword>
<keyword evidence="6" id="KW-0547">Nucleotide-binding</keyword>
<evidence type="ECO:0000256" key="3">
    <source>
        <dbReference type="ARBA" id="ARBA00009146"/>
    </source>
</evidence>
<dbReference type="GO" id="GO:0016818">
    <property type="term" value="F:hydrolase activity, acting on acid anhydrides, in phosphorus-containing anhydrides"/>
    <property type="evidence" value="ECO:0007669"/>
    <property type="project" value="InterPro"/>
</dbReference>
<dbReference type="InterPro" id="IPR006555">
    <property type="entry name" value="ATP-dep_Helicase_C"/>
</dbReference>
<dbReference type="CDD" id="cd18788">
    <property type="entry name" value="SF2_C_XPD"/>
    <property type="match status" value="1"/>
</dbReference>
<evidence type="ECO:0000256" key="12">
    <source>
        <dbReference type="ARBA" id="ARBA00023014"/>
    </source>
</evidence>
<comment type="caution">
    <text evidence="20">The sequence shown here is derived from an EMBL/GenBank/DDBJ whole genome shotgun (WGS) entry which is preliminary data.</text>
</comment>
<dbReference type="EMBL" id="JBGBPQ010000019">
    <property type="protein sequence ID" value="KAL1504663.1"/>
    <property type="molecule type" value="Genomic_DNA"/>
</dbReference>
<comment type="cofactor">
    <cofactor evidence="1">
        <name>[4Fe-4S] cluster</name>
        <dbReference type="ChEBI" id="CHEBI:49883"/>
    </cofactor>
</comment>
<dbReference type="InterPro" id="IPR014013">
    <property type="entry name" value="Helic_SF1/SF2_ATP-bd_DinG/Rad3"/>
</dbReference>
<dbReference type="Proteomes" id="UP001515480">
    <property type="component" value="Unassembled WGS sequence"/>
</dbReference>
<keyword evidence="9" id="KW-0347">Helicase</keyword>
<organism evidence="20 21">
    <name type="scientific">Prymnesium parvum</name>
    <name type="common">Toxic golden alga</name>
    <dbReference type="NCBI Taxonomy" id="97485"/>
    <lineage>
        <taxon>Eukaryota</taxon>
        <taxon>Haptista</taxon>
        <taxon>Haptophyta</taxon>
        <taxon>Prymnesiophyceae</taxon>
        <taxon>Prymnesiales</taxon>
        <taxon>Prymnesiaceae</taxon>
        <taxon>Prymnesium</taxon>
    </lineage>
</organism>
<dbReference type="SMART" id="SM00491">
    <property type="entry name" value="HELICc2"/>
    <property type="match status" value="1"/>
</dbReference>
<evidence type="ECO:0000256" key="6">
    <source>
        <dbReference type="ARBA" id="ARBA00022741"/>
    </source>
</evidence>
<dbReference type="Pfam" id="PF13307">
    <property type="entry name" value="Helicase_C_2"/>
    <property type="match status" value="1"/>
</dbReference>
<evidence type="ECO:0000256" key="17">
    <source>
        <dbReference type="ARBA" id="ARBA00044969"/>
    </source>
</evidence>
<evidence type="ECO:0000256" key="7">
    <source>
        <dbReference type="ARBA" id="ARBA00022763"/>
    </source>
</evidence>
<dbReference type="AlphaFoldDB" id="A0AB34IT53"/>
<dbReference type="InterPro" id="IPR013020">
    <property type="entry name" value="Rad3/Chl1-like"/>
</dbReference>
<evidence type="ECO:0000256" key="4">
    <source>
        <dbReference type="ARBA" id="ARBA00022485"/>
    </source>
</evidence>
<dbReference type="GO" id="GO:0045951">
    <property type="term" value="P:positive regulation of mitotic recombination"/>
    <property type="evidence" value="ECO:0007669"/>
    <property type="project" value="TreeGrafter"/>
</dbReference>
<evidence type="ECO:0000256" key="13">
    <source>
        <dbReference type="ARBA" id="ARBA00023125"/>
    </source>
</evidence>
<evidence type="ECO:0000256" key="9">
    <source>
        <dbReference type="ARBA" id="ARBA00022806"/>
    </source>
</evidence>
<dbReference type="GO" id="GO:0005634">
    <property type="term" value="C:nucleus"/>
    <property type="evidence" value="ECO:0007669"/>
    <property type="project" value="UniProtKB-SubCell"/>
</dbReference>
<dbReference type="GO" id="GO:0006366">
    <property type="term" value="P:transcription by RNA polymerase II"/>
    <property type="evidence" value="ECO:0007669"/>
    <property type="project" value="TreeGrafter"/>
</dbReference>
<dbReference type="EC" id="5.6.2.3" evidence="17"/>
<keyword evidence="4" id="KW-0004">4Fe-4S</keyword>
<protein>
    <recommendedName>
        <fullName evidence="17">DNA 5'-3' helicase</fullName>
        <ecNumber evidence="17">5.6.2.3</ecNumber>
    </recommendedName>
</protein>